<protein>
    <submittedName>
        <fullName evidence="1">ARAD1C27192p</fullName>
    </submittedName>
</protein>
<dbReference type="AlphaFoldDB" id="A0A060T870"/>
<reference evidence="1" key="1">
    <citation type="submission" date="2014-02" db="EMBL/GenBank/DDBJ databases">
        <authorList>
            <person name="Genoscope - CEA"/>
        </authorList>
    </citation>
    <scope>NUCLEOTIDE SEQUENCE</scope>
    <source>
        <strain evidence="1">LS3</strain>
    </source>
</reference>
<name>A0A060T870_BLAAD</name>
<organism evidence="1">
    <name type="scientific">Blastobotrys adeninivorans</name>
    <name type="common">Yeast</name>
    <name type="synonym">Arxula adeninivorans</name>
    <dbReference type="NCBI Taxonomy" id="409370"/>
    <lineage>
        <taxon>Eukaryota</taxon>
        <taxon>Fungi</taxon>
        <taxon>Dikarya</taxon>
        <taxon>Ascomycota</taxon>
        <taxon>Saccharomycotina</taxon>
        <taxon>Dipodascomycetes</taxon>
        <taxon>Dipodascales</taxon>
        <taxon>Trichomonascaceae</taxon>
        <taxon>Blastobotrys</taxon>
    </lineage>
</organism>
<evidence type="ECO:0000313" key="1">
    <source>
        <dbReference type="EMBL" id="CDP35082.1"/>
    </source>
</evidence>
<accession>A0A060T870</accession>
<sequence length="121" mass="14221">MCRFDDDALLYLSRAHWAFLAFVFWTTLLERDDLEYAYGLYLQSCFGDYSNYAKYETDLVCVRTKCCLLKLADPEPHYKSWSYFEGLDSEVAGELFNEFMGLVDVNYSKRYRLNAIIQGPL</sequence>
<dbReference type="EMBL" id="HG937693">
    <property type="protein sequence ID" value="CDP35082.1"/>
    <property type="molecule type" value="Genomic_DNA"/>
</dbReference>
<gene>
    <name evidence="1" type="ORF">GNLVRS02_ARAD1C27192g</name>
</gene>
<proteinExistence type="predicted"/>
<reference evidence="1" key="2">
    <citation type="submission" date="2014-06" db="EMBL/GenBank/DDBJ databases">
        <title>The complete genome of Blastobotrys (Arxula) adeninivorans LS3 - a yeast of biotechnological interest.</title>
        <authorList>
            <person name="Kunze G."/>
            <person name="Gaillardin C."/>
            <person name="Czernicka M."/>
            <person name="Durrens P."/>
            <person name="Martin T."/>
            <person name="Boer E."/>
            <person name="Gabaldon T."/>
            <person name="Cruz J."/>
            <person name="Talla E."/>
            <person name="Marck C."/>
            <person name="Goffeau A."/>
            <person name="Barbe V."/>
            <person name="Baret P."/>
            <person name="Baronian K."/>
            <person name="Beier S."/>
            <person name="Bleykasten C."/>
            <person name="Bode R."/>
            <person name="Casaregola S."/>
            <person name="Despons L."/>
            <person name="Fairhead C."/>
            <person name="Giersberg M."/>
            <person name="Gierski P."/>
            <person name="Hahnel U."/>
            <person name="Hartmann A."/>
            <person name="Jankowska D."/>
            <person name="Jubin C."/>
            <person name="Jung P."/>
            <person name="Lafontaine I."/>
            <person name="Leh-Louis V."/>
            <person name="Lemaire M."/>
            <person name="Marcet-Houben M."/>
            <person name="Mascher M."/>
            <person name="Morel G."/>
            <person name="Richard G.-F."/>
            <person name="Riechen J."/>
            <person name="Sacerdot C."/>
            <person name="Sarkar A."/>
            <person name="Savel G."/>
            <person name="Schacherer J."/>
            <person name="Sherman D."/>
            <person name="Straub M.-L."/>
            <person name="Stein N."/>
            <person name="Thierry A."/>
            <person name="Trautwein-Schult A."/>
            <person name="Westhof E."/>
            <person name="Worch S."/>
            <person name="Dujon B."/>
            <person name="Souciet J.-L."/>
            <person name="Wincker P."/>
            <person name="Scholz U."/>
            <person name="Neuveglise N."/>
        </authorList>
    </citation>
    <scope>NUCLEOTIDE SEQUENCE</scope>
    <source>
        <strain evidence="1">LS3</strain>
    </source>
</reference>